<proteinExistence type="inferred from homology"/>
<reference evidence="5" key="1">
    <citation type="submission" date="2020-11" db="EMBL/GenBank/DDBJ databases">
        <authorList>
            <person name="Whiteford S."/>
        </authorList>
    </citation>
    <scope>NUCLEOTIDE SEQUENCE</scope>
</reference>
<evidence type="ECO:0000256" key="1">
    <source>
        <dbReference type="ARBA" id="ARBA00009375"/>
    </source>
</evidence>
<dbReference type="CDD" id="cd02569">
    <property type="entry name" value="PseudoU_synth_ScPus3"/>
    <property type="match status" value="1"/>
</dbReference>
<dbReference type="GO" id="GO:0005737">
    <property type="term" value="C:cytoplasm"/>
    <property type="evidence" value="ECO:0007669"/>
    <property type="project" value="TreeGrafter"/>
</dbReference>
<dbReference type="InterPro" id="IPR001406">
    <property type="entry name" value="PsdUridine_synth_TruA"/>
</dbReference>
<comment type="similarity">
    <text evidence="1">Belongs to the tRNA pseudouridine synthase TruA family.</text>
</comment>
<keyword evidence="6" id="KW-1185">Reference proteome</keyword>
<sequence length="782" mass="87921">MSKETVPSKPRRLRGISAEELLKLDKTELVDRIIQLEAHNFQLRNIISKQCPNESSSVHNSKNRPFDFSNPHPIKELPCYAQAEYTVRTSPAWLFPDEVAALDATVKRTLENVLNVSLNDAQWCQASLPIRHGGIGVRRLQDTALVGFLASAHGVVNLVTQILSINGDGFTVPFVDVGLTEWASRHPNQNVVKPNIQKEWDEIQCKALAADIMANSSGAHLARIKAVTRPEAGAWLHALPSPQLGTYLDNDSLRIAVALRLGCDVCVPHKCICGVMVEADGHHALSCTRCAGRLPRHSALNDIIRRALVSANIPCVLEPPGLFRTDGKRPDGLTLIPWKRGQCLVWDATCVSTYAAAHLGNTTRAGGAAAETAAGFLGNRGFMLHQRAWQAPEGKRCHTRRVLLRILYFGWDYQGLATQEDSPQTIEHHLFYALTRACLIEGRETSQYHRCGRTDKGVSAFGQVISITLRSKFSPEAQNLPESIENEIPYCKLLNRLLPPDIRAVAWLPAPEDRPDFSARFDCKKRIYKYYFPRSNLDIASMKQACAKIVGSHDFRNLCKMDVGNGVVQFIRRVLDADIVPAREGDTECATSMYCLRIVGNAFLWHQIRCIFGVLLLVGQGRESPDIMSELLDVETNPRKPQYCMALDIPLNLFHCGYEIEEESRWVYDRDELRVVIAHLQGVWTVQSIKATMIHDCLQSLEDDYNRRFRKSETQNGVCDESERDSIMCHSDCLLQGVKPRVYKPLLKRDTCSSLEERINYYTKKRKPANETLTDETEELDT</sequence>
<evidence type="ECO:0000256" key="2">
    <source>
        <dbReference type="ARBA" id="ARBA00022694"/>
    </source>
</evidence>
<dbReference type="Gene3D" id="3.30.70.580">
    <property type="entry name" value="Pseudouridine synthase I, catalytic domain, N-terminal subdomain"/>
    <property type="match status" value="1"/>
</dbReference>
<dbReference type="GO" id="GO:0009982">
    <property type="term" value="F:pseudouridine synthase activity"/>
    <property type="evidence" value="ECO:0007669"/>
    <property type="project" value="InterPro"/>
</dbReference>
<evidence type="ECO:0000259" key="4">
    <source>
        <dbReference type="Pfam" id="PF01416"/>
    </source>
</evidence>
<dbReference type="FunFam" id="3.30.70.580:FF:000007">
    <property type="entry name" value="tRNA pseudouridine synthase"/>
    <property type="match status" value="1"/>
</dbReference>
<dbReference type="InterPro" id="IPR020103">
    <property type="entry name" value="PsdUridine_synth_cat_dom_sf"/>
</dbReference>
<gene>
    <name evidence="5" type="ORF">PLXY2_LOCUS13418</name>
</gene>
<dbReference type="PANTHER" id="PTHR11142">
    <property type="entry name" value="PSEUDOURIDYLATE SYNTHASE"/>
    <property type="match status" value="1"/>
</dbReference>
<keyword evidence="2" id="KW-0819">tRNA processing</keyword>
<dbReference type="InterPro" id="IPR041707">
    <property type="entry name" value="Pus3-like"/>
</dbReference>
<dbReference type="GO" id="GO:0005634">
    <property type="term" value="C:nucleus"/>
    <property type="evidence" value="ECO:0007669"/>
    <property type="project" value="TreeGrafter"/>
</dbReference>
<dbReference type="AlphaFoldDB" id="A0A8S4G5V6"/>
<keyword evidence="3" id="KW-0413">Isomerase</keyword>
<organism evidence="5 6">
    <name type="scientific">Plutella xylostella</name>
    <name type="common">Diamondback moth</name>
    <name type="synonym">Plutella maculipennis</name>
    <dbReference type="NCBI Taxonomy" id="51655"/>
    <lineage>
        <taxon>Eukaryota</taxon>
        <taxon>Metazoa</taxon>
        <taxon>Ecdysozoa</taxon>
        <taxon>Arthropoda</taxon>
        <taxon>Hexapoda</taxon>
        <taxon>Insecta</taxon>
        <taxon>Pterygota</taxon>
        <taxon>Neoptera</taxon>
        <taxon>Endopterygota</taxon>
        <taxon>Lepidoptera</taxon>
        <taxon>Glossata</taxon>
        <taxon>Ditrysia</taxon>
        <taxon>Yponomeutoidea</taxon>
        <taxon>Plutellidae</taxon>
        <taxon>Plutella</taxon>
    </lineage>
</organism>
<dbReference type="Pfam" id="PF01416">
    <property type="entry name" value="PseudoU_synth_1"/>
    <property type="match status" value="1"/>
</dbReference>
<accession>A0A8S4G5V6</accession>
<dbReference type="EMBL" id="CAJHNJ030000096">
    <property type="protein sequence ID" value="CAG9135161.1"/>
    <property type="molecule type" value="Genomic_DNA"/>
</dbReference>
<evidence type="ECO:0000313" key="6">
    <source>
        <dbReference type="Proteomes" id="UP000653454"/>
    </source>
</evidence>
<dbReference type="SUPFAM" id="SSF55120">
    <property type="entry name" value="Pseudouridine synthase"/>
    <property type="match status" value="1"/>
</dbReference>
<dbReference type="InterPro" id="IPR020094">
    <property type="entry name" value="TruA/RsuA/RluB/E/F_N"/>
</dbReference>
<dbReference type="GO" id="GO:0003723">
    <property type="term" value="F:RNA binding"/>
    <property type="evidence" value="ECO:0007669"/>
    <property type="project" value="InterPro"/>
</dbReference>
<comment type="caution">
    <text evidence="5">The sequence shown here is derived from an EMBL/GenBank/DDBJ whole genome shotgun (WGS) entry which is preliminary data.</text>
</comment>
<protein>
    <submittedName>
        <fullName evidence="5">(diamondback moth) hypothetical protein</fullName>
    </submittedName>
</protein>
<dbReference type="NCBIfam" id="TIGR00071">
    <property type="entry name" value="hisT_truA"/>
    <property type="match status" value="1"/>
</dbReference>
<feature type="domain" description="Pseudouridine synthase I TruA alpha/beta" evidence="4">
    <location>
        <begin position="545"/>
        <end position="659"/>
    </location>
</feature>
<dbReference type="InterPro" id="IPR020095">
    <property type="entry name" value="PsdUridine_synth_TruA_C"/>
</dbReference>
<evidence type="ECO:0000313" key="5">
    <source>
        <dbReference type="EMBL" id="CAG9135161.1"/>
    </source>
</evidence>
<dbReference type="GO" id="GO:1990481">
    <property type="term" value="P:mRNA pseudouridine synthesis"/>
    <property type="evidence" value="ECO:0007669"/>
    <property type="project" value="TreeGrafter"/>
</dbReference>
<dbReference type="GO" id="GO:0031119">
    <property type="term" value="P:tRNA pseudouridine synthesis"/>
    <property type="evidence" value="ECO:0007669"/>
    <property type="project" value="TreeGrafter"/>
</dbReference>
<dbReference type="Proteomes" id="UP000653454">
    <property type="component" value="Unassembled WGS sequence"/>
</dbReference>
<evidence type="ECO:0000256" key="3">
    <source>
        <dbReference type="ARBA" id="ARBA00023235"/>
    </source>
</evidence>
<dbReference type="HAMAP" id="MF_00171">
    <property type="entry name" value="TruA"/>
    <property type="match status" value="1"/>
</dbReference>
<name>A0A8S4G5V6_PLUXY</name>
<dbReference type="Gene3D" id="3.30.70.660">
    <property type="entry name" value="Pseudouridine synthase I, catalytic domain, C-terminal subdomain"/>
    <property type="match status" value="1"/>
</dbReference>
<dbReference type="PANTHER" id="PTHR11142:SF5">
    <property type="entry name" value="TRNA PSEUDOURIDINE(38_39) SYNTHASE"/>
    <property type="match status" value="1"/>
</dbReference>
<dbReference type="InterPro" id="IPR020097">
    <property type="entry name" value="PsdUridine_synth_TruA_a/b_dom"/>
</dbReference>